<dbReference type="PROSITE" id="PS51762">
    <property type="entry name" value="GH16_2"/>
    <property type="match status" value="1"/>
</dbReference>
<dbReference type="Pfam" id="PF00722">
    <property type="entry name" value="Glyco_hydro_16"/>
    <property type="match status" value="1"/>
</dbReference>
<dbReference type="PANTHER" id="PTHR46343">
    <property type="entry name" value="HYR DOMAIN-CONTAINING PROTEIN"/>
    <property type="match status" value="1"/>
</dbReference>
<evidence type="ECO:0000259" key="4">
    <source>
        <dbReference type="PROSITE" id="PS51762"/>
    </source>
</evidence>
<evidence type="ECO:0000256" key="1">
    <source>
        <dbReference type="ARBA" id="ARBA00006865"/>
    </source>
</evidence>
<reference evidence="5 6" key="1">
    <citation type="submission" date="2019-08" db="EMBL/GenBank/DDBJ databases">
        <title>Seonamhaeicola sediminis sp. nov., isolated from marine sediment.</title>
        <authorList>
            <person name="Cao W.R."/>
        </authorList>
    </citation>
    <scope>NUCLEOTIDE SEQUENCE [LARGE SCALE GENOMIC DNA]</scope>
    <source>
        <strain evidence="5 6">B011</strain>
    </source>
</reference>
<dbReference type="InterPro" id="IPR043555">
    <property type="entry name" value="SRPX-like"/>
</dbReference>
<dbReference type="InterPro" id="IPR000757">
    <property type="entry name" value="Beta-glucanase-like"/>
</dbReference>
<dbReference type="Gene3D" id="2.60.120.200">
    <property type="match status" value="1"/>
</dbReference>
<dbReference type="RefSeq" id="WP_148541989.1">
    <property type="nucleotide sequence ID" value="NZ_VSDQ01000577.1"/>
</dbReference>
<dbReference type="PROSITE" id="PS50825">
    <property type="entry name" value="HYR"/>
    <property type="match status" value="1"/>
</dbReference>
<dbReference type="PANTHER" id="PTHR46343:SF2">
    <property type="entry name" value="SUSHI_VON WILLEBRAND FACTOR TYPE A_EGF_PENTRAXIN DOMAIN-CONTAINING 1"/>
    <property type="match status" value="1"/>
</dbReference>
<feature type="domain" description="HYR" evidence="3">
    <location>
        <begin position="34"/>
        <end position="117"/>
    </location>
</feature>
<protein>
    <submittedName>
        <fullName evidence="5">HYR domain-containing protein</fullName>
    </submittedName>
</protein>
<dbReference type="InterPro" id="IPR003410">
    <property type="entry name" value="HYR_dom"/>
</dbReference>
<organism evidence="5 6">
    <name type="scientific">Seonamhaeicola marinus</name>
    <dbReference type="NCBI Taxonomy" id="1912246"/>
    <lineage>
        <taxon>Bacteria</taxon>
        <taxon>Pseudomonadati</taxon>
        <taxon>Bacteroidota</taxon>
        <taxon>Flavobacteriia</taxon>
        <taxon>Flavobacteriales</taxon>
        <taxon>Flavobacteriaceae</taxon>
    </lineage>
</organism>
<dbReference type="InterPro" id="IPR013320">
    <property type="entry name" value="ConA-like_dom_sf"/>
</dbReference>
<evidence type="ECO:0000256" key="2">
    <source>
        <dbReference type="ARBA" id="ARBA00022737"/>
    </source>
</evidence>
<evidence type="ECO:0000259" key="3">
    <source>
        <dbReference type="PROSITE" id="PS50825"/>
    </source>
</evidence>
<dbReference type="GO" id="GO:0004553">
    <property type="term" value="F:hydrolase activity, hydrolyzing O-glycosyl compounds"/>
    <property type="evidence" value="ECO:0007669"/>
    <property type="project" value="InterPro"/>
</dbReference>
<sequence length="395" mass="44036">MNLFKNAITFCLISTIVFTNCSSSDGDEKEDPIVDTTMPTISCTADINVSVDVFSTGTEVTYTEPVGSDNLPGAVTNQITGIASGGVFPIGTTTNTFEVRDAAGNKTSCSFNVIVTQDGPSQSMPYFVETNPTPNGKKWTKVEELSDEFDDTALDGTKWHNNPATDPFGWYGREPALFDPENVSVSDGNLRVTVLEYDTPKTANGKSWTHGGAILRSKAMASPGWYYECRMKANSTVMSSTFWIAFPFNCNTGPTRKLELDIQECVGRVHSGTDSWASKWDNIYHSNARQNRTCASSETTTSPKKIDLDEKNHSRYFVYGCWWKSPTEILFYLDGKHVYTINNPPSTFDIQGHITMAIETYDWNPIDANNILKTGSVEERTTKYDWVRTWKLEDE</sequence>
<dbReference type="Proteomes" id="UP000323930">
    <property type="component" value="Unassembled WGS sequence"/>
</dbReference>
<comment type="similarity">
    <text evidence="1">Belongs to the glycosyl hydrolase 16 family.</text>
</comment>
<dbReference type="OrthoDB" id="657277at2"/>
<dbReference type="Pfam" id="PF02494">
    <property type="entry name" value="HYR"/>
    <property type="match status" value="1"/>
</dbReference>
<keyword evidence="6" id="KW-1185">Reference proteome</keyword>
<name>A0A5D0I4P4_9FLAO</name>
<feature type="domain" description="GH16" evidence="4">
    <location>
        <begin position="126"/>
        <end position="395"/>
    </location>
</feature>
<evidence type="ECO:0000313" key="5">
    <source>
        <dbReference type="EMBL" id="TYA78713.1"/>
    </source>
</evidence>
<keyword evidence="2" id="KW-0677">Repeat</keyword>
<dbReference type="EMBL" id="VSDQ01000577">
    <property type="protein sequence ID" value="TYA78713.1"/>
    <property type="molecule type" value="Genomic_DNA"/>
</dbReference>
<dbReference type="SUPFAM" id="SSF49899">
    <property type="entry name" value="Concanavalin A-like lectins/glucanases"/>
    <property type="match status" value="1"/>
</dbReference>
<gene>
    <name evidence="5" type="ORF">FUA24_10195</name>
</gene>
<dbReference type="AlphaFoldDB" id="A0A5D0I4P4"/>
<comment type="caution">
    <text evidence="5">The sequence shown here is derived from an EMBL/GenBank/DDBJ whole genome shotgun (WGS) entry which is preliminary data.</text>
</comment>
<evidence type="ECO:0000313" key="6">
    <source>
        <dbReference type="Proteomes" id="UP000323930"/>
    </source>
</evidence>
<proteinExistence type="inferred from homology"/>
<dbReference type="GO" id="GO:0005975">
    <property type="term" value="P:carbohydrate metabolic process"/>
    <property type="evidence" value="ECO:0007669"/>
    <property type="project" value="InterPro"/>
</dbReference>
<accession>A0A5D0I4P4</accession>